<evidence type="ECO:0000313" key="1">
    <source>
        <dbReference type="EMBL" id="KAI4867913.1"/>
    </source>
</evidence>
<accession>A0ACB9ZA88</accession>
<proteinExistence type="predicted"/>
<protein>
    <submittedName>
        <fullName evidence="1">Major facilitator superfamily transporter</fullName>
    </submittedName>
</protein>
<dbReference type="EMBL" id="MU393442">
    <property type="protein sequence ID" value="KAI4867913.1"/>
    <property type="molecule type" value="Genomic_DNA"/>
</dbReference>
<evidence type="ECO:0000313" key="2">
    <source>
        <dbReference type="Proteomes" id="UP001497700"/>
    </source>
</evidence>
<reference evidence="1 2" key="1">
    <citation type="journal article" date="2022" name="New Phytol.">
        <title>Ecological generalism drives hyperdiversity of secondary metabolite gene clusters in xylarialean endophytes.</title>
        <authorList>
            <person name="Franco M.E.E."/>
            <person name="Wisecaver J.H."/>
            <person name="Arnold A.E."/>
            <person name="Ju Y.M."/>
            <person name="Slot J.C."/>
            <person name="Ahrendt S."/>
            <person name="Moore L.P."/>
            <person name="Eastman K.E."/>
            <person name="Scott K."/>
            <person name="Konkel Z."/>
            <person name="Mondo S.J."/>
            <person name="Kuo A."/>
            <person name="Hayes R.D."/>
            <person name="Haridas S."/>
            <person name="Andreopoulos B."/>
            <person name="Riley R."/>
            <person name="LaButti K."/>
            <person name="Pangilinan J."/>
            <person name="Lipzen A."/>
            <person name="Amirebrahimi M."/>
            <person name="Yan J."/>
            <person name="Adam C."/>
            <person name="Keymanesh K."/>
            <person name="Ng V."/>
            <person name="Louie K."/>
            <person name="Northen T."/>
            <person name="Drula E."/>
            <person name="Henrissat B."/>
            <person name="Hsieh H.M."/>
            <person name="Youens-Clark K."/>
            <person name="Lutzoni F."/>
            <person name="Miadlikowska J."/>
            <person name="Eastwood D.C."/>
            <person name="Hamelin R.C."/>
            <person name="Grigoriev I.V."/>
            <person name="U'Ren J.M."/>
        </authorList>
    </citation>
    <scope>NUCLEOTIDE SEQUENCE [LARGE SCALE GENOMIC DNA]</scope>
    <source>
        <strain evidence="1 2">CBS 119005</strain>
    </source>
</reference>
<name>A0ACB9ZA88_9PEZI</name>
<keyword evidence="2" id="KW-1185">Reference proteome</keyword>
<sequence>MNEASPEPANRSENANAPALGSSKSELHLDGARPELSSLHFSFLSIGLLTGLFLSLLDTSIVATSLFEIGTELNTLESVSWVALAYSLTYLGFAVLLARISDIIGRRKAFVSSYIVFIASSIGCGFVRNLDQLIACRAIQGLGGSGLYSLTMIIISEISPTKLRRYIGGMVGIVITLSTVLGPVLGGVLTHYATWRWVFWINGPIGVVSVFLFYILWPKPQALPNTGHRSWTNLDYIGSILLIAGSVLVVFPFQNAGSTPDQWSKTIFIAPLAIGAASWLGLFIWSLFVERSREDTIDAALPMRLMRNPVYVGAVLNTLCLGFPYLLIVYAFPLRLQVVNGKDAFMAGVMLLPMLGSSALGSLIAGMLNGKKDRIFEMLFVGGCLMVLGCALLSTISSTYEIEEKTLGFLVFVGLGFGLSVSTSTMVATTHSSPGDHAPAQGIMAQVRVLGGSLGIAASSAIVGFKFRSQVGSDQIDHFLGVRNGDAAITQDLQMAVRQAYSDAFNECMIVCAFIGGVAALAAFATYNRKRRDLLEHKKEERSGDRIAQPQAPAT</sequence>
<gene>
    <name evidence="1" type="ORF">F4820DRAFT_467056</name>
</gene>
<comment type="caution">
    <text evidence="1">The sequence shown here is derived from an EMBL/GenBank/DDBJ whole genome shotgun (WGS) entry which is preliminary data.</text>
</comment>
<organism evidence="1 2">
    <name type="scientific">Hypoxylon rubiginosum</name>
    <dbReference type="NCBI Taxonomy" id="110542"/>
    <lineage>
        <taxon>Eukaryota</taxon>
        <taxon>Fungi</taxon>
        <taxon>Dikarya</taxon>
        <taxon>Ascomycota</taxon>
        <taxon>Pezizomycotina</taxon>
        <taxon>Sordariomycetes</taxon>
        <taxon>Xylariomycetidae</taxon>
        <taxon>Xylariales</taxon>
        <taxon>Hypoxylaceae</taxon>
        <taxon>Hypoxylon</taxon>
    </lineage>
</organism>
<dbReference type="Proteomes" id="UP001497700">
    <property type="component" value="Unassembled WGS sequence"/>
</dbReference>